<dbReference type="GeneID" id="28818096"/>
<dbReference type="PANTHER" id="PTHR47843:SF2">
    <property type="entry name" value="BTB DOMAIN-CONTAINING PROTEIN"/>
    <property type="match status" value="1"/>
</dbReference>
<dbReference type="AlphaFoldDB" id="A0A132B4Y3"/>
<dbReference type="Gene3D" id="3.30.710.10">
    <property type="entry name" value="Potassium Channel Kv1.1, Chain A"/>
    <property type="match status" value="1"/>
</dbReference>
<feature type="domain" description="BTB" evidence="1">
    <location>
        <begin position="1"/>
        <end position="71"/>
    </location>
</feature>
<reference evidence="2 3" key="1">
    <citation type="submission" date="2015-10" db="EMBL/GenBank/DDBJ databases">
        <title>Full genome of DAOMC 229536 Phialocephala scopiformis, a fungal endophyte of spruce producing the potent anti-insectan compound rugulosin.</title>
        <authorList>
            <consortium name="DOE Joint Genome Institute"/>
            <person name="Walker A.K."/>
            <person name="Frasz S.L."/>
            <person name="Seifert K.A."/>
            <person name="Miller J.D."/>
            <person name="Mondo S.J."/>
            <person name="Labutti K."/>
            <person name="Lipzen A."/>
            <person name="Dockter R."/>
            <person name="Kennedy M."/>
            <person name="Grigoriev I.V."/>
            <person name="Spatafora J.W."/>
        </authorList>
    </citation>
    <scope>NUCLEOTIDE SEQUENCE [LARGE SCALE GENOMIC DNA]</scope>
    <source>
        <strain evidence="2 3">CBS 120377</strain>
    </source>
</reference>
<protein>
    <recommendedName>
        <fullName evidence="1">BTB domain-containing protein</fullName>
    </recommendedName>
</protein>
<dbReference type="KEGG" id="psco:LY89DRAFT_556207"/>
<dbReference type="OrthoDB" id="194443at2759"/>
<dbReference type="PROSITE" id="PS50097">
    <property type="entry name" value="BTB"/>
    <property type="match status" value="1"/>
</dbReference>
<dbReference type="SUPFAM" id="SSF54695">
    <property type="entry name" value="POZ domain"/>
    <property type="match status" value="1"/>
</dbReference>
<feature type="non-terminal residue" evidence="2">
    <location>
        <position position="108"/>
    </location>
</feature>
<proteinExistence type="predicted"/>
<dbReference type="EMBL" id="KQ947439">
    <property type="protein sequence ID" value="KUJ07470.1"/>
    <property type="molecule type" value="Genomic_DNA"/>
</dbReference>
<dbReference type="InterPro" id="IPR000210">
    <property type="entry name" value="BTB/POZ_dom"/>
</dbReference>
<accession>A0A132B4Y3</accession>
<dbReference type="RefSeq" id="XP_018061825.1">
    <property type="nucleotide sequence ID" value="XM_018208370.1"/>
</dbReference>
<dbReference type="STRING" id="149040.A0A132B4Y3"/>
<dbReference type="SMART" id="SM00225">
    <property type="entry name" value="BTB"/>
    <property type="match status" value="1"/>
</dbReference>
<dbReference type="InterPro" id="IPR011333">
    <property type="entry name" value="SKP1/BTB/POZ_sf"/>
</dbReference>
<sequence length="108" mass="12288">LVTISVGIGAIAETFTVLKSVICHYSPFFNAAFNSQFKEGDTQSMVLNDADTNAFRLFVDWLYTQEIRYDDAETSSMMTLARLWILADRFLIPKLQNQTMKEFVSTTS</sequence>
<evidence type="ECO:0000313" key="3">
    <source>
        <dbReference type="Proteomes" id="UP000070700"/>
    </source>
</evidence>
<dbReference type="Proteomes" id="UP000070700">
    <property type="component" value="Unassembled WGS sequence"/>
</dbReference>
<name>A0A132B4Y3_MOLSC</name>
<dbReference type="CDD" id="cd18186">
    <property type="entry name" value="BTB_POZ_ZBTB_KLHL-like"/>
    <property type="match status" value="1"/>
</dbReference>
<evidence type="ECO:0000259" key="1">
    <source>
        <dbReference type="PROSITE" id="PS50097"/>
    </source>
</evidence>
<gene>
    <name evidence="2" type="ORF">LY89DRAFT_556207</name>
</gene>
<dbReference type="PANTHER" id="PTHR47843">
    <property type="entry name" value="BTB DOMAIN-CONTAINING PROTEIN-RELATED"/>
    <property type="match status" value="1"/>
</dbReference>
<keyword evidence="3" id="KW-1185">Reference proteome</keyword>
<dbReference type="Pfam" id="PF00651">
    <property type="entry name" value="BTB"/>
    <property type="match status" value="1"/>
</dbReference>
<evidence type="ECO:0000313" key="2">
    <source>
        <dbReference type="EMBL" id="KUJ07470.1"/>
    </source>
</evidence>
<organism evidence="2 3">
    <name type="scientific">Mollisia scopiformis</name>
    <name type="common">Conifer needle endophyte fungus</name>
    <name type="synonym">Phialocephala scopiformis</name>
    <dbReference type="NCBI Taxonomy" id="149040"/>
    <lineage>
        <taxon>Eukaryota</taxon>
        <taxon>Fungi</taxon>
        <taxon>Dikarya</taxon>
        <taxon>Ascomycota</taxon>
        <taxon>Pezizomycotina</taxon>
        <taxon>Leotiomycetes</taxon>
        <taxon>Helotiales</taxon>
        <taxon>Mollisiaceae</taxon>
        <taxon>Mollisia</taxon>
    </lineage>
</organism>
<dbReference type="InParanoid" id="A0A132B4Y3"/>
<feature type="non-terminal residue" evidence="2">
    <location>
        <position position="1"/>
    </location>
</feature>